<feature type="domain" description="tRNAHis guanylyltransferase catalytic" evidence="4">
    <location>
        <begin position="6"/>
        <end position="82"/>
    </location>
</feature>
<accession>A0A507BQB7</accession>
<dbReference type="GO" id="GO:0005525">
    <property type="term" value="F:GTP binding"/>
    <property type="evidence" value="ECO:0007669"/>
    <property type="project" value="UniProtKB-KW"/>
</dbReference>
<evidence type="ECO:0000259" key="4">
    <source>
        <dbReference type="Pfam" id="PF04446"/>
    </source>
</evidence>
<proteinExistence type="predicted"/>
<dbReference type="Proteomes" id="UP000319257">
    <property type="component" value="Unassembled WGS sequence"/>
</dbReference>
<feature type="region of interest" description="Disordered" evidence="3">
    <location>
        <begin position="144"/>
        <end position="165"/>
    </location>
</feature>
<dbReference type="PANTHER" id="PTHR12729">
    <property type="entry name" value="TRNA(HIS) GUANYLYLTRANSFERASE-RELATED"/>
    <property type="match status" value="1"/>
</dbReference>
<sequence length="201" mass="22984">MANSKYEYVKQFEQPDALLPNTWVVVRLDGRGFTKMCAKYHFEKPNDKRALDLMNAAAKAVVTELPDITIAYGISDEYRGNMSTTEATEALNGTFSSDKNEILFSKFGINYNNEPEIYKKGSVLFREYELVEIEGRNIAEEADNIAEPVQQSKTQTEKDKKKRSKARVVVEHLDIIKDDFWDKRPWLLSGKPGSLPKQPEL</sequence>
<dbReference type="InterPro" id="IPR007537">
    <property type="entry name" value="tRNAHis_GuaTrfase_Thg1"/>
</dbReference>
<dbReference type="GeneID" id="41978666"/>
<reference evidence="5 6" key="1">
    <citation type="submission" date="2019-06" db="EMBL/GenBank/DDBJ databases">
        <title>Draft genome sequence of the filamentous fungus Phialemoniopsis curvata isolated from diesel fuel.</title>
        <authorList>
            <person name="Varaljay V.A."/>
            <person name="Lyon W.J."/>
            <person name="Crouch A.L."/>
            <person name="Drake C.E."/>
            <person name="Hollomon J.M."/>
            <person name="Nadeau L.J."/>
            <person name="Nunn H.S."/>
            <person name="Stevenson B.S."/>
            <person name="Bojanowski C.L."/>
            <person name="Crookes-Goodson W.J."/>
        </authorList>
    </citation>
    <scope>NUCLEOTIDE SEQUENCE [LARGE SCALE GENOMIC DNA]</scope>
    <source>
        <strain evidence="5 6">D216</strain>
    </source>
</reference>
<dbReference type="FunCoup" id="A0A507BQB7">
    <property type="interactions" value="716"/>
</dbReference>
<dbReference type="GO" id="GO:0000287">
    <property type="term" value="F:magnesium ion binding"/>
    <property type="evidence" value="ECO:0007669"/>
    <property type="project" value="InterPro"/>
</dbReference>
<dbReference type="InterPro" id="IPR024956">
    <property type="entry name" value="tRNAHis_GuaTrfase_cat"/>
</dbReference>
<evidence type="ECO:0000313" key="5">
    <source>
        <dbReference type="EMBL" id="TPX19058.1"/>
    </source>
</evidence>
<evidence type="ECO:0000256" key="3">
    <source>
        <dbReference type="SAM" id="MobiDB-lite"/>
    </source>
</evidence>
<keyword evidence="6" id="KW-1185">Reference proteome</keyword>
<dbReference type="PANTHER" id="PTHR12729:SF6">
    <property type="entry name" value="TRNA(HIS) GUANYLYLTRANSFERASE-RELATED"/>
    <property type="match status" value="1"/>
</dbReference>
<dbReference type="Pfam" id="PF04446">
    <property type="entry name" value="Thg1"/>
    <property type="match status" value="1"/>
</dbReference>
<dbReference type="Gene3D" id="3.30.70.3000">
    <property type="match status" value="2"/>
</dbReference>
<dbReference type="InterPro" id="IPR038469">
    <property type="entry name" value="tRNAHis_GuaTrfase_Thg1_sf"/>
</dbReference>
<protein>
    <recommendedName>
        <fullName evidence="1">tRNA(His) guanylyltransferase</fullName>
    </recommendedName>
    <alternativeName>
        <fullName evidence="2">tRNA-histidine guanylyltransferase</fullName>
    </alternativeName>
</protein>
<dbReference type="InParanoid" id="A0A507BQB7"/>
<evidence type="ECO:0000256" key="1">
    <source>
        <dbReference type="ARBA" id="ARBA00015443"/>
    </source>
</evidence>
<dbReference type="GO" id="GO:0008193">
    <property type="term" value="F:tRNA guanylyltransferase activity"/>
    <property type="evidence" value="ECO:0007669"/>
    <property type="project" value="UniProtKB-EC"/>
</dbReference>
<dbReference type="AlphaFoldDB" id="A0A507BQB7"/>
<gene>
    <name evidence="5" type="ORF">E0L32_011219</name>
</gene>
<dbReference type="RefSeq" id="XP_031000769.1">
    <property type="nucleotide sequence ID" value="XM_031133924.1"/>
</dbReference>
<dbReference type="EMBL" id="SKBQ01000101">
    <property type="protein sequence ID" value="TPX19058.1"/>
    <property type="molecule type" value="Genomic_DNA"/>
</dbReference>
<dbReference type="OrthoDB" id="62560at2759"/>
<dbReference type="GO" id="GO:0006400">
    <property type="term" value="P:tRNA modification"/>
    <property type="evidence" value="ECO:0007669"/>
    <property type="project" value="InterPro"/>
</dbReference>
<comment type="caution">
    <text evidence="5">The sequence shown here is derived from an EMBL/GenBank/DDBJ whole genome shotgun (WGS) entry which is preliminary data.</text>
</comment>
<evidence type="ECO:0000256" key="2">
    <source>
        <dbReference type="ARBA" id="ARBA00032480"/>
    </source>
</evidence>
<dbReference type="STRING" id="1093900.A0A507BQB7"/>
<organism evidence="5 6">
    <name type="scientific">Thyridium curvatum</name>
    <dbReference type="NCBI Taxonomy" id="1093900"/>
    <lineage>
        <taxon>Eukaryota</taxon>
        <taxon>Fungi</taxon>
        <taxon>Dikarya</taxon>
        <taxon>Ascomycota</taxon>
        <taxon>Pezizomycotina</taxon>
        <taxon>Sordariomycetes</taxon>
        <taxon>Sordariomycetidae</taxon>
        <taxon>Thyridiales</taxon>
        <taxon>Thyridiaceae</taxon>
        <taxon>Thyridium</taxon>
    </lineage>
</organism>
<evidence type="ECO:0000313" key="6">
    <source>
        <dbReference type="Proteomes" id="UP000319257"/>
    </source>
</evidence>
<name>A0A507BQB7_9PEZI</name>